<protein>
    <submittedName>
        <fullName evidence="3">Zn(2)-C6 fungal-type DNA-binding domain</fullName>
    </submittedName>
</protein>
<dbReference type="CDD" id="cd00067">
    <property type="entry name" value="GAL4"/>
    <property type="match status" value="1"/>
</dbReference>
<dbReference type="AlphaFoldDB" id="A0A0F7SSU0"/>
<dbReference type="InterPro" id="IPR001138">
    <property type="entry name" value="Zn2Cys6_DnaBD"/>
</dbReference>
<evidence type="ECO:0000313" key="3">
    <source>
        <dbReference type="EMBL" id="CED83128.1"/>
    </source>
</evidence>
<evidence type="ECO:0000259" key="2">
    <source>
        <dbReference type="PROSITE" id="PS50048"/>
    </source>
</evidence>
<proteinExistence type="predicted"/>
<dbReference type="InterPro" id="IPR036864">
    <property type="entry name" value="Zn2-C6_fun-type_DNA-bd_sf"/>
</dbReference>
<dbReference type="SUPFAM" id="SSF57701">
    <property type="entry name" value="Zn2/Cys6 DNA-binding domain"/>
    <property type="match status" value="1"/>
</dbReference>
<dbReference type="EMBL" id="LN483142">
    <property type="protein sequence ID" value="CED83128.1"/>
    <property type="molecule type" value="Genomic_DNA"/>
</dbReference>
<dbReference type="SMART" id="SM00066">
    <property type="entry name" value="GAL4"/>
    <property type="match status" value="1"/>
</dbReference>
<keyword evidence="3" id="KW-0238">DNA-binding</keyword>
<feature type="compositionally biased region" description="Low complexity" evidence="1">
    <location>
        <begin position="157"/>
        <end position="189"/>
    </location>
</feature>
<accession>A0A0F7SSU0</accession>
<dbReference type="GO" id="GO:0008270">
    <property type="term" value="F:zinc ion binding"/>
    <property type="evidence" value="ECO:0007669"/>
    <property type="project" value="InterPro"/>
</dbReference>
<dbReference type="GO" id="GO:0000981">
    <property type="term" value="F:DNA-binding transcription factor activity, RNA polymerase II-specific"/>
    <property type="evidence" value="ECO:0007669"/>
    <property type="project" value="InterPro"/>
</dbReference>
<dbReference type="Gene3D" id="4.10.240.10">
    <property type="entry name" value="Zn(2)-C6 fungal-type DNA-binding domain"/>
    <property type="match status" value="1"/>
</dbReference>
<feature type="domain" description="Zn(2)-C6 fungal-type" evidence="2">
    <location>
        <begin position="57"/>
        <end position="86"/>
    </location>
</feature>
<evidence type="ECO:0000256" key="1">
    <source>
        <dbReference type="SAM" id="MobiDB-lite"/>
    </source>
</evidence>
<dbReference type="GO" id="GO:0003677">
    <property type="term" value="F:DNA binding"/>
    <property type="evidence" value="ECO:0007669"/>
    <property type="project" value="UniProtKB-KW"/>
</dbReference>
<dbReference type="PROSITE" id="PS00463">
    <property type="entry name" value="ZN2_CY6_FUNGAL_1"/>
    <property type="match status" value="1"/>
</dbReference>
<feature type="region of interest" description="Disordered" evidence="1">
    <location>
        <begin position="266"/>
        <end position="292"/>
    </location>
</feature>
<sequence length="552" mass="59911">MEVSLALYCINPFPVHPVSVPLFIPPYLELIFKAPPCTSASISMPSKVSTRRRIGIACAYCRYRKIRCCGSDICANCIRANRKCVYVPANESDQFEKGVRIGEEPPFKTHRKTLTRGVSKCTSKTPKRAGGSRKAYDGSCRTSPHLVAKNSDKRDSFSTVETPSPSPSAPSSMTNSDSTPSGSPSSSRGSTRRSRSSVGNVYGKSDEVLPSLSDPIFGLSQNPPSRHAKSSYFPLFSANGAPLPSITGFLLPSEPNHFPLPNQAVYEQSESTEDTDSSYPFGTHSSNSDESISSECTSLESFVYKSFYPGERRHGYKRRSSPTAPSPFHNLTEDETLCASVSDTTRDSFKLYSGRLVPSPGSILQNAYKYLSQPSQDQLGYVDLPVPAGYDYETFSFVTTPSGAYADGYQSSPSQFAAACGFNQLRNIPFQTPSEGDITSHQSGFVSSLANALGTFPSTTCSFQESSQNISVAMPNLISSGSVGCLRITPPSVRLIDPAFVYAAGYSNGGGSPQGSLYGHVRSNQTNDFRLESNAWDLQFTESVYRNVFLYT</sequence>
<name>A0A0F7SSU0_PHARH</name>
<reference evidence="3" key="1">
    <citation type="submission" date="2014-08" db="EMBL/GenBank/DDBJ databases">
        <authorList>
            <person name="Sharma Rahul"/>
            <person name="Thines Marco"/>
        </authorList>
    </citation>
    <scope>NUCLEOTIDE SEQUENCE</scope>
</reference>
<feature type="region of interest" description="Disordered" evidence="1">
    <location>
        <begin position="101"/>
        <end position="207"/>
    </location>
</feature>
<organism evidence="3">
    <name type="scientific">Phaffia rhodozyma</name>
    <name type="common">Yeast</name>
    <name type="synonym">Xanthophyllomyces dendrorhous</name>
    <dbReference type="NCBI Taxonomy" id="264483"/>
    <lineage>
        <taxon>Eukaryota</taxon>
        <taxon>Fungi</taxon>
        <taxon>Dikarya</taxon>
        <taxon>Basidiomycota</taxon>
        <taxon>Agaricomycotina</taxon>
        <taxon>Tremellomycetes</taxon>
        <taxon>Cystofilobasidiales</taxon>
        <taxon>Mrakiaceae</taxon>
        <taxon>Phaffia</taxon>
    </lineage>
</organism>
<dbReference type="PROSITE" id="PS50048">
    <property type="entry name" value="ZN2_CY6_FUNGAL_2"/>
    <property type="match status" value="1"/>
</dbReference>